<organism evidence="9 10">
    <name type="scientific">Aliiroseovarius crassostreae</name>
    <dbReference type="NCBI Taxonomy" id="154981"/>
    <lineage>
        <taxon>Bacteria</taxon>
        <taxon>Pseudomonadati</taxon>
        <taxon>Pseudomonadota</taxon>
        <taxon>Alphaproteobacteria</taxon>
        <taxon>Rhodobacterales</taxon>
        <taxon>Paracoccaceae</taxon>
        <taxon>Aliiroseovarius</taxon>
    </lineage>
</organism>
<keyword evidence="7" id="KW-1003">Cell membrane</keyword>
<dbReference type="AlphaFoldDB" id="A0A9Q9H7D8"/>
<keyword evidence="4 7" id="KW-1133">Transmembrane helix</keyword>
<accession>A0A9Q9H7D8</accession>
<keyword evidence="7" id="KW-0285">Flavoprotein</keyword>
<comment type="subcellular location">
    <subcellularLocation>
        <location evidence="7">Cell membrane</location>
        <topology evidence="7">Multi-pass membrane protein</topology>
    </subcellularLocation>
    <subcellularLocation>
        <location evidence="1">Membrane</location>
        <topology evidence="1">Multi-pass membrane protein</topology>
    </subcellularLocation>
</comment>
<dbReference type="InterPro" id="IPR022837">
    <property type="entry name" value="MsrQ-like"/>
</dbReference>
<gene>
    <name evidence="7 9" type="primary">msrQ</name>
    <name evidence="9" type="ORF">K3X48_12145</name>
</gene>
<keyword evidence="5 7" id="KW-0408">Iron</keyword>
<dbReference type="GO" id="GO:0005886">
    <property type="term" value="C:plasma membrane"/>
    <property type="evidence" value="ECO:0007669"/>
    <property type="project" value="UniProtKB-SubCell"/>
</dbReference>
<sequence length="207" mass="23601">MSIVDRLNRATRRVPIWAVYLIGLLPPFVLLYLGLTGGLGVDPVKELEHELGELGLQFLIAGLAITPLRRFFGLNLIRFRRAIGVLTFYYITCHLLVWLVLDVQILSQIWADILKRPYITIGMAGFLILLPLAMTSNNWSVRKLGKNWRRLHKLVYPAVFLGGLHYVMLVKTWQAEPLIYFAVILALLATRLPLRFPKLTGRREGAV</sequence>
<comment type="subunit">
    <text evidence="7">Heterodimer of a catalytic subunit (MsrP) and a heme-binding subunit (MsrQ).</text>
</comment>
<dbReference type="HAMAP" id="MF_01207">
    <property type="entry name" value="MsrQ"/>
    <property type="match status" value="1"/>
</dbReference>
<evidence type="ECO:0000313" key="9">
    <source>
        <dbReference type="EMBL" id="UWP94944.1"/>
    </source>
</evidence>
<dbReference type="PANTHER" id="PTHR36964:SF1">
    <property type="entry name" value="PROTEIN-METHIONINE-SULFOXIDE REDUCTASE HEME-BINDING SUBUNIT MSRQ"/>
    <property type="match status" value="1"/>
</dbReference>
<feature type="transmembrane region" description="Helical" evidence="7">
    <location>
        <begin position="113"/>
        <end position="133"/>
    </location>
</feature>
<proteinExistence type="inferred from homology"/>
<evidence type="ECO:0000256" key="4">
    <source>
        <dbReference type="ARBA" id="ARBA00022989"/>
    </source>
</evidence>
<comment type="cofactor">
    <cofactor evidence="7">
        <name>heme b</name>
        <dbReference type="ChEBI" id="CHEBI:60344"/>
    </cofactor>
    <text evidence="7">Binds 1 heme b (iron(II)-protoporphyrin IX) group per subunit.</text>
</comment>
<keyword evidence="2 7" id="KW-0813">Transport</keyword>
<feature type="transmembrane region" description="Helical" evidence="7">
    <location>
        <begin position="54"/>
        <end position="71"/>
    </location>
</feature>
<feature type="transmembrane region" description="Helical" evidence="7">
    <location>
        <begin position="14"/>
        <end position="34"/>
    </location>
</feature>
<dbReference type="GO" id="GO:0016679">
    <property type="term" value="F:oxidoreductase activity, acting on diphenols and related substances as donors"/>
    <property type="evidence" value="ECO:0007669"/>
    <property type="project" value="TreeGrafter"/>
</dbReference>
<dbReference type="GO" id="GO:0010181">
    <property type="term" value="F:FMN binding"/>
    <property type="evidence" value="ECO:0007669"/>
    <property type="project" value="UniProtKB-UniRule"/>
</dbReference>
<dbReference type="Proteomes" id="UP001057991">
    <property type="component" value="Chromosome"/>
</dbReference>
<dbReference type="GO" id="GO:0020037">
    <property type="term" value="F:heme binding"/>
    <property type="evidence" value="ECO:0007669"/>
    <property type="project" value="UniProtKB-UniRule"/>
</dbReference>
<keyword evidence="6 7" id="KW-0472">Membrane</keyword>
<name>A0A9Q9H7D8_9RHOB</name>
<keyword evidence="3 7" id="KW-0812">Transmembrane</keyword>
<feature type="domain" description="Ferric oxidoreductase" evidence="8">
    <location>
        <begin position="56"/>
        <end position="162"/>
    </location>
</feature>
<dbReference type="GO" id="GO:0046872">
    <property type="term" value="F:metal ion binding"/>
    <property type="evidence" value="ECO:0007669"/>
    <property type="project" value="UniProtKB-KW"/>
</dbReference>
<comment type="cofactor">
    <cofactor evidence="7">
        <name>FMN</name>
        <dbReference type="ChEBI" id="CHEBI:58210"/>
    </cofactor>
    <text evidence="7">Binds 1 FMN per subunit.</text>
</comment>
<evidence type="ECO:0000313" key="10">
    <source>
        <dbReference type="Proteomes" id="UP001057991"/>
    </source>
</evidence>
<evidence type="ECO:0000256" key="6">
    <source>
        <dbReference type="ARBA" id="ARBA00023136"/>
    </source>
</evidence>
<feature type="transmembrane region" description="Helical" evidence="7">
    <location>
        <begin position="178"/>
        <end position="194"/>
    </location>
</feature>
<dbReference type="Pfam" id="PF01794">
    <property type="entry name" value="Ferric_reduct"/>
    <property type="match status" value="1"/>
</dbReference>
<keyword evidence="7" id="KW-0249">Electron transport</keyword>
<evidence type="ECO:0000256" key="3">
    <source>
        <dbReference type="ARBA" id="ARBA00022692"/>
    </source>
</evidence>
<comment type="similarity">
    <text evidence="7">Belongs to the MsrQ family.</text>
</comment>
<protein>
    <recommendedName>
        <fullName evidence="7">Protein-methionine-sulfoxide reductase heme-binding subunit MsrQ</fullName>
    </recommendedName>
    <alternativeName>
        <fullName evidence="7">Flavocytochrome MsrQ</fullName>
    </alternativeName>
</protein>
<comment type="function">
    <text evidence="7">Part of the MsrPQ system that repairs oxidized periplasmic proteins containing methionine sulfoxide residues (Met-O), using respiratory chain electrons. Thus protects these proteins from oxidative-stress damage caused by reactive species of oxygen and chlorine generated by the host defense mechanisms. MsrPQ is essential for the maintenance of envelope integrity under bleach stress, rescuing a wide series of structurally unrelated periplasmic proteins from methionine oxidation. MsrQ provides electrons for reduction to the reductase catalytic subunit MsrP, using the quinone pool of the respiratory chain.</text>
</comment>
<evidence type="ECO:0000256" key="7">
    <source>
        <dbReference type="HAMAP-Rule" id="MF_01207"/>
    </source>
</evidence>
<dbReference type="RefSeq" id="WP_259805818.1">
    <property type="nucleotide sequence ID" value="NZ_CP080776.1"/>
</dbReference>
<feature type="transmembrane region" description="Helical" evidence="7">
    <location>
        <begin position="154"/>
        <end position="172"/>
    </location>
</feature>
<keyword evidence="7" id="KW-0349">Heme</keyword>
<dbReference type="GO" id="GO:0030091">
    <property type="term" value="P:protein repair"/>
    <property type="evidence" value="ECO:0007669"/>
    <property type="project" value="UniProtKB-UniRule"/>
</dbReference>
<dbReference type="GO" id="GO:0009055">
    <property type="term" value="F:electron transfer activity"/>
    <property type="evidence" value="ECO:0007669"/>
    <property type="project" value="UniProtKB-UniRule"/>
</dbReference>
<keyword evidence="7" id="KW-0288">FMN</keyword>
<keyword evidence="7" id="KW-0479">Metal-binding</keyword>
<dbReference type="EMBL" id="CP080776">
    <property type="protein sequence ID" value="UWP94944.1"/>
    <property type="molecule type" value="Genomic_DNA"/>
</dbReference>
<evidence type="ECO:0000256" key="1">
    <source>
        <dbReference type="ARBA" id="ARBA00004141"/>
    </source>
</evidence>
<evidence type="ECO:0000256" key="2">
    <source>
        <dbReference type="ARBA" id="ARBA00022448"/>
    </source>
</evidence>
<evidence type="ECO:0000256" key="5">
    <source>
        <dbReference type="ARBA" id="ARBA00023004"/>
    </source>
</evidence>
<dbReference type="InterPro" id="IPR013130">
    <property type="entry name" value="Fe3_Rdtase_TM_dom"/>
</dbReference>
<feature type="transmembrane region" description="Helical" evidence="7">
    <location>
        <begin position="83"/>
        <end position="101"/>
    </location>
</feature>
<evidence type="ECO:0000259" key="8">
    <source>
        <dbReference type="Pfam" id="PF01794"/>
    </source>
</evidence>
<reference evidence="9" key="1">
    <citation type="submission" date="2021-08" db="EMBL/GenBank/DDBJ databases">
        <authorList>
            <person name="Nwanade C."/>
            <person name="Wang M."/>
            <person name="Masoudi A."/>
            <person name="Yu Z."/>
            <person name="Liu J."/>
        </authorList>
    </citation>
    <scope>NUCLEOTIDE SEQUENCE</scope>
    <source>
        <strain evidence="9">S056</strain>
    </source>
</reference>
<dbReference type="PANTHER" id="PTHR36964">
    <property type="entry name" value="PROTEIN-METHIONINE-SULFOXIDE REDUCTASE HEME-BINDING SUBUNIT MSRQ"/>
    <property type="match status" value="1"/>
</dbReference>
<dbReference type="NCBIfam" id="NF003833">
    <property type="entry name" value="PRK05419.1-5"/>
    <property type="match status" value="1"/>
</dbReference>